<dbReference type="CDD" id="cd02215">
    <property type="entry name" value="cupin_QDO_N_C"/>
    <property type="match status" value="1"/>
</dbReference>
<protein>
    <recommendedName>
        <fullName evidence="1">Cupin type-2 domain-containing protein</fullName>
    </recommendedName>
</protein>
<dbReference type="SUPFAM" id="SSF51182">
    <property type="entry name" value="RmlC-like cupins"/>
    <property type="match status" value="1"/>
</dbReference>
<dbReference type="Proteomes" id="UP001309876">
    <property type="component" value="Unassembled WGS sequence"/>
</dbReference>
<dbReference type="Pfam" id="PF07883">
    <property type="entry name" value="Cupin_2"/>
    <property type="match status" value="1"/>
</dbReference>
<comment type="caution">
    <text evidence="2">The sequence shown here is derived from an EMBL/GenBank/DDBJ whole genome shotgun (WGS) entry which is preliminary data.</text>
</comment>
<dbReference type="InterPro" id="IPR011051">
    <property type="entry name" value="RmlC_Cupin_sf"/>
</dbReference>
<dbReference type="PANTHER" id="PTHR36440">
    <property type="entry name" value="PUTATIVE (AFU_ORTHOLOGUE AFUA_8G07350)-RELATED"/>
    <property type="match status" value="1"/>
</dbReference>
<sequence>MAAKTNGSQVHDLLPRHLPPYEPGKAYTLKSFEGEILYIPCSNSAMRLLVTGKETEGAFAIVGTGGGQSAPIGFHYHREAHDIFLCLKGACNVWAGDKCRTMSPGDLASVPPGVVHQYQILGDHTEFIGLIVPGSWIDFFRAIAEPYAGPMWPLVDARNPFEVLIPKLKLAAERFDMVPQPHHPSCEPQPWDGTENVLPGKLDAYYLQANKGPKYLVEGLVVKPMATTKESAGRFAIGSLEGSSYHTNSVLNSTMRFTDVHHALHVVDGELQITIDGSTTTLKPFETVYIPKGSDFRLRIASRYAKAYTFASGGGLLEMLCELGDTYEHSMLPEQQGQSKGDSERLSSIASTYGCHITR</sequence>
<dbReference type="Gene3D" id="2.60.120.10">
    <property type="entry name" value="Jelly Rolls"/>
    <property type="match status" value="2"/>
</dbReference>
<dbReference type="AlphaFoldDB" id="A0AAN7T3P9"/>
<reference evidence="2 3" key="1">
    <citation type="submission" date="2023-08" db="EMBL/GenBank/DDBJ databases">
        <title>Black Yeasts Isolated from many extreme environments.</title>
        <authorList>
            <person name="Coleine C."/>
            <person name="Stajich J.E."/>
            <person name="Selbmann L."/>
        </authorList>
    </citation>
    <scope>NUCLEOTIDE SEQUENCE [LARGE SCALE GENOMIC DNA]</scope>
    <source>
        <strain evidence="2 3">CCFEE 5910</strain>
    </source>
</reference>
<keyword evidence="3" id="KW-1185">Reference proteome</keyword>
<gene>
    <name evidence="2" type="ORF">LTR05_002194</name>
</gene>
<name>A0AAN7T3P9_9EURO</name>
<accession>A0AAN7T3P9</accession>
<dbReference type="PANTHER" id="PTHR36440:SF1">
    <property type="entry name" value="PUTATIVE (AFU_ORTHOLOGUE AFUA_8G07350)-RELATED"/>
    <property type="match status" value="1"/>
</dbReference>
<dbReference type="InterPro" id="IPR053146">
    <property type="entry name" value="QDO-like"/>
</dbReference>
<evidence type="ECO:0000313" key="3">
    <source>
        <dbReference type="Proteomes" id="UP001309876"/>
    </source>
</evidence>
<organism evidence="2 3">
    <name type="scientific">Lithohypha guttulata</name>
    <dbReference type="NCBI Taxonomy" id="1690604"/>
    <lineage>
        <taxon>Eukaryota</taxon>
        <taxon>Fungi</taxon>
        <taxon>Dikarya</taxon>
        <taxon>Ascomycota</taxon>
        <taxon>Pezizomycotina</taxon>
        <taxon>Eurotiomycetes</taxon>
        <taxon>Chaetothyriomycetidae</taxon>
        <taxon>Chaetothyriales</taxon>
        <taxon>Trichomeriaceae</taxon>
        <taxon>Lithohypha</taxon>
    </lineage>
</organism>
<evidence type="ECO:0000259" key="1">
    <source>
        <dbReference type="Pfam" id="PF07883"/>
    </source>
</evidence>
<dbReference type="InterPro" id="IPR014710">
    <property type="entry name" value="RmlC-like_jellyroll"/>
</dbReference>
<dbReference type="InterPro" id="IPR013096">
    <property type="entry name" value="Cupin_2"/>
</dbReference>
<feature type="domain" description="Cupin type-2" evidence="1">
    <location>
        <begin position="69"/>
        <end position="123"/>
    </location>
</feature>
<evidence type="ECO:0000313" key="2">
    <source>
        <dbReference type="EMBL" id="KAK5087978.1"/>
    </source>
</evidence>
<dbReference type="EMBL" id="JAVRRJ010000002">
    <property type="protein sequence ID" value="KAK5087978.1"/>
    <property type="molecule type" value="Genomic_DNA"/>
</dbReference>
<proteinExistence type="predicted"/>